<dbReference type="RefSeq" id="WP_206584779.1">
    <property type="nucleotide sequence ID" value="NZ_JAFKCU010000001.1"/>
</dbReference>
<evidence type="ECO:0000313" key="2">
    <source>
        <dbReference type="EMBL" id="MBN7814115.1"/>
    </source>
</evidence>
<name>A0ABS3CAI7_9BACT</name>
<dbReference type="Proteomes" id="UP000664480">
    <property type="component" value="Unassembled WGS sequence"/>
</dbReference>
<comment type="caution">
    <text evidence="2">The sequence shown here is derived from an EMBL/GenBank/DDBJ whole genome shotgun (WGS) entry which is preliminary data.</text>
</comment>
<keyword evidence="3" id="KW-1185">Reference proteome</keyword>
<reference evidence="2 3" key="1">
    <citation type="submission" date="2021-03" db="EMBL/GenBank/DDBJ databases">
        <title>novel species isolated from a fishpond in China.</title>
        <authorList>
            <person name="Lu H."/>
            <person name="Cai Z."/>
        </authorList>
    </citation>
    <scope>NUCLEOTIDE SEQUENCE [LARGE SCALE GENOMIC DNA]</scope>
    <source>
        <strain evidence="2 3">YJ13C</strain>
    </source>
</reference>
<keyword evidence="1" id="KW-0812">Transmembrane</keyword>
<feature type="transmembrane region" description="Helical" evidence="1">
    <location>
        <begin position="21"/>
        <end position="44"/>
    </location>
</feature>
<gene>
    <name evidence="2" type="ORF">J0A69_01690</name>
</gene>
<evidence type="ECO:0000256" key="1">
    <source>
        <dbReference type="SAM" id="Phobius"/>
    </source>
</evidence>
<protein>
    <recommendedName>
        <fullName evidence="4">Autotransporter translocation and assembly factor TamB</fullName>
    </recommendedName>
</protein>
<organism evidence="2 3">
    <name type="scientific">Algoriphagus pacificus</name>
    <dbReference type="NCBI Taxonomy" id="2811234"/>
    <lineage>
        <taxon>Bacteria</taxon>
        <taxon>Pseudomonadati</taxon>
        <taxon>Bacteroidota</taxon>
        <taxon>Cytophagia</taxon>
        <taxon>Cytophagales</taxon>
        <taxon>Cyclobacteriaceae</taxon>
        <taxon>Algoriphagus</taxon>
    </lineage>
</organism>
<dbReference type="EMBL" id="JAFKCU010000001">
    <property type="protein sequence ID" value="MBN7814115.1"/>
    <property type="molecule type" value="Genomic_DNA"/>
</dbReference>
<keyword evidence="1" id="KW-0472">Membrane</keyword>
<keyword evidence="1" id="KW-1133">Transmembrane helix</keyword>
<accession>A0ABS3CAI7</accession>
<evidence type="ECO:0008006" key="4">
    <source>
        <dbReference type="Google" id="ProtNLM"/>
    </source>
</evidence>
<evidence type="ECO:0000313" key="3">
    <source>
        <dbReference type="Proteomes" id="UP000664480"/>
    </source>
</evidence>
<proteinExistence type="predicted"/>
<sequence length="1448" mass="163850">MSKEVHHTKSAHPIRKKLLKWGMVVFLALLFLEFIVYFGSNLLLSNWARRKINEATEEVYVVEFNRINFSLLRRGVFMDGIIMKPVDGIVAKPGQTLFDFSLDELAFKSLWYSFSDNIFYIGKLEFDNPNFNINLPEGQEGKKSDSLKVKKESPVKALEAEVKKSIEKMKINALVIREIAINHADLFFLNFLSENSLEAENTRLLIKDINLTTQAEWEAPFNARGFEFELEKVNFPLPDGVHSINSDKVFVSSLENQLDIKKFYLSPNKTKESKAYYTVELDELRVGNVDLNQAFMTSRVAIDEIVLNNPDIKVERMAETQKDSAATGDLNELIEGLLESISISELAINNGKFITSNAIDTLKNRIDIEGLDFKMIEFYLGDDEELKKNQFFYGEDASMEIRNASLYLSDEIHLIKGDKISVSSFKDEIDIENVVFEPREGALEERDPDHLIKIALPKVELTEANLKLLYNEGKFEMNTMKLNSPKVEIVELRKKEADSTSNLSAKALLEGYLSDVKIGYFDLDNGQIQFKNEAGQRSDDIGFESFSLALEDVFFQPNSSRNISEFLFAKNVELSLDKYRLKLRDNLHEFLADNVTIDSKNSLLSIRGLTIKPENESQVQQILDAYGKSVILDVHIPEFRAEGFNVQAAFEEERLEIRQILIPAPEISMTRFRKKKTQTNTSNLESSGEIGSLLTSYFKEIAIDSLSFSNGKIKYENFSGKDNIGFQEDNLSLKLKGFYVNENGLEEKERTFFSEEIDLRLENYAFNLAGGNYIATTSGLGYNSLDQTILIDNLQLNPGDNLESKIALSLDLPQVAFRGVDIESFLFENKLDLNKLRVMGGEINLEIDRNYKKDSSRTRSDGKKALPKSIELIKIDSIEAVNSTLGINFRSGTTGAQSIKTDFDLDIQGFLFDSASNTREDLSGLFSTINLSLQDFSFALPDSMHTLKFSNVDVDNTVDATTFSNFQIVPKNTKGSPGNPIVAATIKSVLIQNNTLKEIQDTGIFDLSKITLNEPEIEVYLDSVKKESKVKSAKPKKADGLIQSILLQDLAIKDGRIKLFNKVTGPIDRLAFEGINFQLDDLNLDLLGDTKNVNPQLLLEKDLSLSLTNYHLMSDDSLSQVKIGKIRYLGNDLILDDVVFGPAVGRYNYLNQQGFQADAIDAMVKTVKLEKIDFDTYFSTKKLKAKRLIFDSLELDVFRDKRLPLKEGVYKPMPQALLRSAAIDVEIDTVLVKDGIIRYQEFAPKAMLPGSIYFGDLNLAMTPFIMTKEGEEYPVMSTDLFATTKLMGEGDVVLNGKLFYEYPYPMDIEVEMGEFDLTSINNMVSRGVFVKVLEGKVTDGKWDFTVDDEIAQGKMNFHYEDLKIEFLDSLTLERGTGKLNLLTFLANTFTKNSNPRKFFNNTVTSKIYYERDQSKFIFGGWWRATFSGLKGALGLGQAKVPRRKEEEE</sequence>